<reference evidence="1" key="1">
    <citation type="thesis" date="2020" institute="ProQuest LLC" country="789 East Eisenhower Parkway, Ann Arbor, MI, USA">
        <title>Comparative Genomics and Chromosome Evolution.</title>
        <authorList>
            <person name="Mudd A.B."/>
        </authorList>
    </citation>
    <scope>NUCLEOTIDE SEQUENCE</scope>
    <source>
        <strain evidence="1">Female2</strain>
        <tissue evidence="1">Blood</tissue>
    </source>
</reference>
<comment type="caution">
    <text evidence="1">The sequence shown here is derived from an EMBL/GenBank/DDBJ whole genome shotgun (WGS) entry which is preliminary data.</text>
</comment>
<dbReference type="AlphaFoldDB" id="A0A8T2KHT4"/>
<organism evidence="1 2">
    <name type="scientific">Hymenochirus boettgeri</name>
    <name type="common">Congo dwarf clawed frog</name>
    <dbReference type="NCBI Taxonomy" id="247094"/>
    <lineage>
        <taxon>Eukaryota</taxon>
        <taxon>Metazoa</taxon>
        <taxon>Chordata</taxon>
        <taxon>Craniata</taxon>
        <taxon>Vertebrata</taxon>
        <taxon>Euteleostomi</taxon>
        <taxon>Amphibia</taxon>
        <taxon>Batrachia</taxon>
        <taxon>Anura</taxon>
        <taxon>Pipoidea</taxon>
        <taxon>Pipidae</taxon>
        <taxon>Pipinae</taxon>
        <taxon>Hymenochirus</taxon>
    </lineage>
</organism>
<dbReference type="Proteomes" id="UP000812440">
    <property type="component" value="Chromosome 1"/>
</dbReference>
<proteinExistence type="predicted"/>
<accession>A0A8T2KHT4</accession>
<sequence>MGISWVATGYHFLRGAKQASWFLSRGWAPLFSCTDRHEIYMLTQDVLYEMETIFFNQCEKNDSRNKKEIYRIATQQALQYTAQGVLHNNSKQGHWQ</sequence>
<evidence type="ECO:0000313" key="1">
    <source>
        <dbReference type="EMBL" id="KAG8454967.1"/>
    </source>
</evidence>
<gene>
    <name evidence="1" type="ORF">GDO86_001257</name>
</gene>
<dbReference type="EMBL" id="JAACNH010000001">
    <property type="protein sequence ID" value="KAG8454967.1"/>
    <property type="molecule type" value="Genomic_DNA"/>
</dbReference>
<protein>
    <submittedName>
        <fullName evidence="1">Uncharacterized protein</fullName>
    </submittedName>
</protein>
<evidence type="ECO:0000313" key="2">
    <source>
        <dbReference type="Proteomes" id="UP000812440"/>
    </source>
</evidence>
<keyword evidence="2" id="KW-1185">Reference proteome</keyword>
<name>A0A8T2KHT4_9PIPI</name>